<dbReference type="InterPro" id="IPR029058">
    <property type="entry name" value="AB_hydrolase_fold"/>
</dbReference>
<evidence type="ECO:0000313" key="3">
    <source>
        <dbReference type="EMBL" id="RCL40531.1"/>
    </source>
</evidence>
<organism evidence="3 4">
    <name type="scientific">SAR86 cluster bacterium</name>
    <dbReference type="NCBI Taxonomy" id="2030880"/>
    <lineage>
        <taxon>Bacteria</taxon>
        <taxon>Pseudomonadati</taxon>
        <taxon>Pseudomonadota</taxon>
        <taxon>Gammaproteobacteria</taxon>
        <taxon>SAR86 cluster</taxon>
    </lineage>
</organism>
<evidence type="ECO:0000259" key="2">
    <source>
        <dbReference type="Pfam" id="PF00561"/>
    </source>
</evidence>
<dbReference type="GO" id="GO:0004301">
    <property type="term" value="F:epoxide hydrolase activity"/>
    <property type="evidence" value="ECO:0007669"/>
    <property type="project" value="TreeGrafter"/>
</dbReference>
<dbReference type="Pfam" id="PF00561">
    <property type="entry name" value="Abhydrolase_1"/>
    <property type="match status" value="1"/>
</dbReference>
<dbReference type="InterPro" id="IPR000073">
    <property type="entry name" value="AB_hydrolase_1"/>
</dbReference>
<dbReference type="AlphaFoldDB" id="A0A368BTF7"/>
<comment type="caution">
    <text evidence="3">The sequence shown here is derived from an EMBL/GenBank/DDBJ whole genome shotgun (WGS) entry which is preliminary data.</text>
</comment>
<dbReference type="Gene3D" id="3.40.50.1820">
    <property type="entry name" value="alpha/beta hydrolase"/>
    <property type="match status" value="1"/>
</dbReference>
<keyword evidence="1 3" id="KW-0378">Hydrolase</keyword>
<dbReference type="PANTHER" id="PTHR42977:SF3">
    <property type="entry name" value="AB HYDROLASE-1 DOMAIN-CONTAINING PROTEIN"/>
    <property type="match status" value="1"/>
</dbReference>
<accession>A0A368BTF7</accession>
<dbReference type="NCBIfam" id="NF002043">
    <property type="entry name" value="PRK00870.1"/>
    <property type="match status" value="1"/>
</dbReference>
<dbReference type="SUPFAM" id="SSF53474">
    <property type="entry name" value="alpha/beta-Hydrolases"/>
    <property type="match status" value="1"/>
</dbReference>
<dbReference type="Proteomes" id="UP000253307">
    <property type="component" value="Unassembled WGS sequence"/>
</dbReference>
<gene>
    <name evidence="3" type="ORF">DBW96_03445</name>
</gene>
<dbReference type="EMBL" id="QOPE01000025">
    <property type="protein sequence ID" value="RCL40531.1"/>
    <property type="molecule type" value="Genomic_DNA"/>
</dbReference>
<proteinExistence type="predicted"/>
<dbReference type="PANTHER" id="PTHR42977">
    <property type="entry name" value="HYDROLASE-RELATED"/>
    <property type="match status" value="1"/>
</dbReference>
<protein>
    <submittedName>
        <fullName evidence="3">Alpha/beta fold hydrolase</fullName>
    </submittedName>
</protein>
<reference evidence="3 4" key="1">
    <citation type="journal article" date="2018" name="Microbiome">
        <title>Fine metagenomic profile of the Mediterranean stratified and mixed water columns revealed by assembly and recruitment.</title>
        <authorList>
            <person name="Haro-Moreno J.M."/>
            <person name="Lopez-Perez M."/>
            <person name="De La Torre J.R."/>
            <person name="Picazo A."/>
            <person name="Camacho A."/>
            <person name="Rodriguez-Valera F."/>
        </authorList>
    </citation>
    <scope>NUCLEOTIDE SEQUENCE [LARGE SCALE GENOMIC DNA]</scope>
    <source>
        <strain evidence="3">MED-G82</strain>
    </source>
</reference>
<dbReference type="PRINTS" id="PR00111">
    <property type="entry name" value="ABHYDROLASE"/>
</dbReference>
<sequence>MKRLFLVVTIIFVILVGIFQHSRNSDSDINYERFNLVTPGVLRTPDERFNNIKDYPFSPNYLTIGDTRIHYLDEGPKDGKIIYLLHGEPAWSYLFRKMIPTLTAAGYRVIAPDMVGFGKSDKYISIDDYSHQMHVDKMVQLVKELDLNDVTAHLHDWGGLVGFRVIAEEPERFSGIIASNTSLIAPGRGFLRDLLSYISYPLFKLGIWIEGPATWEEFIGGDRFTGWIRYSRYTDNIDVGGIMQALGNVSDEERAGYEAPYPNATYKAGAQIFPYLIPSELRKNEMAYREVFEKWNKPFLIANSDNDPVTSNNPRLTEMLKRVPTAKEIVIKGPGHFIQEEAGPEYAQLIIDFINGNQQPFIKDRVVPVINL</sequence>
<name>A0A368BTF7_9GAMM</name>
<evidence type="ECO:0000313" key="4">
    <source>
        <dbReference type="Proteomes" id="UP000253307"/>
    </source>
</evidence>
<dbReference type="InterPro" id="IPR051340">
    <property type="entry name" value="Haloalkane_dehalogenase"/>
</dbReference>
<dbReference type="PRINTS" id="PR00412">
    <property type="entry name" value="EPOXHYDRLASE"/>
</dbReference>
<evidence type="ECO:0000256" key="1">
    <source>
        <dbReference type="ARBA" id="ARBA00022801"/>
    </source>
</evidence>
<feature type="domain" description="AB hydrolase-1" evidence="2">
    <location>
        <begin position="81"/>
        <end position="341"/>
    </location>
</feature>
<dbReference type="InterPro" id="IPR000639">
    <property type="entry name" value="Epox_hydrolase-like"/>
</dbReference>